<dbReference type="SUPFAM" id="SSF143422">
    <property type="entry name" value="Transposase IS200-like"/>
    <property type="match status" value="1"/>
</dbReference>
<gene>
    <name evidence="3" type="ORF">ACFOOI_11770</name>
</gene>
<name>A0ABV7YYB6_9BACT</name>
<feature type="compositionally biased region" description="Polar residues" evidence="1">
    <location>
        <begin position="152"/>
        <end position="200"/>
    </location>
</feature>
<evidence type="ECO:0000256" key="1">
    <source>
        <dbReference type="SAM" id="MobiDB-lite"/>
    </source>
</evidence>
<dbReference type="InterPro" id="IPR036515">
    <property type="entry name" value="Transposase_17_sf"/>
</dbReference>
<dbReference type="Gene3D" id="3.30.70.1290">
    <property type="entry name" value="Transposase IS200-like"/>
    <property type="match status" value="2"/>
</dbReference>
<feature type="region of interest" description="Disordered" evidence="1">
    <location>
        <begin position="116"/>
        <end position="200"/>
    </location>
</feature>
<feature type="compositionally biased region" description="Basic and acidic residues" evidence="1">
    <location>
        <begin position="116"/>
        <end position="128"/>
    </location>
</feature>
<dbReference type="Proteomes" id="UP001595616">
    <property type="component" value="Unassembled WGS sequence"/>
</dbReference>
<dbReference type="EMBL" id="JBHRYQ010000001">
    <property type="protein sequence ID" value="MFC3811332.1"/>
    <property type="molecule type" value="Genomic_DNA"/>
</dbReference>
<sequence length="290" mass="34131">MKYNPEIHNRRSIRLKGYDYSKAGLYFITICVQDHKMMFGEVIEGEMVLNDPGNMLETEWKKLKTRFPNIKLHEFIVMPNHFHGILEIVSATEMINQTVGSTLVVDQINQIDHNDQIDRKEQVNKNEKGNNYYYGQPQGIAPTYRTDKNTKNQRINPTYNTDKNTENQGNNPTYNTDKNTENQGNNPTYNTDKNTENQEINPTCRTKKNTENQRINPTIKTVGDIIAAFKSITTVEYIRGVKKSGWKPFNRRVWQRNYYEIIMRTEQSYINISNYIVNNPRNWKEDKFNK</sequence>
<comment type="caution">
    <text evidence="3">The sequence shown here is derived from an EMBL/GenBank/DDBJ whole genome shotgun (WGS) entry which is preliminary data.</text>
</comment>
<protein>
    <recommendedName>
        <fullName evidence="2">Transposase IS200-like domain-containing protein</fullName>
    </recommendedName>
</protein>
<proteinExistence type="predicted"/>
<dbReference type="PANTHER" id="PTHR36966:SF1">
    <property type="entry name" value="REP-ASSOCIATED TYROSINE TRANSPOSASE"/>
    <property type="match status" value="1"/>
</dbReference>
<organism evidence="3 4">
    <name type="scientific">Lacihabitans lacunae</name>
    <dbReference type="NCBI Taxonomy" id="1028214"/>
    <lineage>
        <taxon>Bacteria</taxon>
        <taxon>Pseudomonadati</taxon>
        <taxon>Bacteroidota</taxon>
        <taxon>Cytophagia</taxon>
        <taxon>Cytophagales</taxon>
        <taxon>Leadbetterellaceae</taxon>
        <taxon>Lacihabitans</taxon>
    </lineage>
</organism>
<dbReference type="InterPro" id="IPR002686">
    <property type="entry name" value="Transposase_17"/>
</dbReference>
<reference evidence="4" key="1">
    <citation type="journal article" date="2019" name="Int. J. Syst. Evol. Microbiol.">
        <title>The Global Catalogue of Microorganisms (GCM) 10K type strain sequencing project: providing services to taxonomists for standard genome sequencing and annotation.</title>
        <authorList>
            <consortium name="The Broad Institute Genomics Platform"/>
            <consortium name="The Broad Institute Genome Sequencing Center for Infectious Disease"/>
            <person name="Wu L."/>
            <person name="Ma J."/>
        </authorList>
    </citation>
    <scope>NUCLEOTIDE SEQUENCE [LARGE SCALE GENOMIC DNA]</scope>
    <source>
        <strain evidence="4">CECT 7956</strain>
    </source>
</reference>
<accession>A0ABV7YYB6</accession>
<dbReference type="SMART" id="SM01321">
    <property type="entry name" value="Y1_Tnp"/>
    <property type="match status" value="1"/>
</dbReference>
<dbReference type="RefSeq" id="WP_379838173.1">
    <property type="nucleotide sequence ID" value="NZ_JBHRYQ010000001.1"/>
</dbReference>
<evidence type="ECO:0000313" key="4">
    <source>
        <dbReference type="Proteomes" id="UP001595616"/>
    </source>
</evidence>
<feature type="domain" description="Transposase IS200-like" evidence="2">
    <location>
        <begin position="21"/>
        <end position="279"/>
    </location>
</feature>
<dbReference type="PANTHER" id="PTHR36966">
    <property type="entry name" value="REP-ASSOCIATED TYROSINE TRANSPOSASE"/>
    <property type="match status" value="1"/>
</dbReference>
<keyword evidence="4" id="KW-1185">Reference proteome</keyword>
<evidence type="ECO:0000259" key="2">
    <source>
        <dbReference type="SMART" id="SM01321"/>
    </source>
</evidence>
<dbReference type="InterPro" id="IPR052715">
    <property type="entry name" value="RAYT_transposase"/>
</dbReference>
<evidence type="ECO:0000313" key="3">
    <source>
        <dbReference type="EMBL" id="MFC3811332.1"/>
    </source>
</evidence>